<keyword evidence="5" id="KW-1185">Reference proteome</keyword>
<feature type="chain" id="PRO_5040155624" evidence="2">
    <location>
        <begin position="21"/>
        <end position="200"/>
    </location>
</feature>
<keyword evidence="1 2" id="KW-0732">Signal</keyword>
<dbReference type="SMART" id="SM00236">
    <property type="entry name" value="fCBD"/>
    <property type="match status" value="1"/>
</dbReference>
<feature type="domain" description="CBM1" evidence="3">
    <location>
        <begin position="22"/>
        <end position="58"/>
    </location>
</feature>
<evidence type="ECO:0000256" key="1">
    <source>
        <dbReference type="ARBA" id="ARBA00022729"/>
    </source>
</evidence>
<gene>
    <name evidence="4" type="ORF">CPB83DRAFT_911670</name>
</gene>
<dbReference type="Pfam" id="PF00734">
    <property type="entry name" value="CBM_1"/>
    <property type="match status" value="1"/>
</dbReference>
<sequence length="200" mass="20872">MVRSIYLSTIALSAVGSVYAQSTAPQYGQCGGQGWSGATTCPSGWTCTASGQWYSQCLPGGSGTTAPPATNPGSPTSTAIGALPTLQTGWNFIRAVVDPNFHKYLQSEVTGTPSDAVLADRTTAAQFQITNGQLIQSVSGGNLYATVEPKTASATKLKVSWSKTPDTLGTFVFSGDTVTWSSTTVTRPQNNFYYTAPGFS</sequence>
<accession>A0A9P6JI42</accession>
<dbReference type="Proteomes" id="UP000807306">
    <property type="component" value="Unassembled WGS sequence"/>
</dbReference>
<dbReference type="InterPro" id="IPR057230">
    <property type="entry name" value="DUF7908"/>
</dbReference>
<dbReference type="Pfam" id="PF25485">
    <property type="entry name" value="DUF7908"/>
    <property type="match status" value="1"/>
</dbReference>
<dbReference type="InterPro" id="IPR000254">
    <property type="entry name" value="CBD"/>
</dbReference>
<evidence type="ECO:0000313" key="5">
    <source>
        <dbReference type="Proteomes" id="UP000807306"/>
    </source>
</evidence>
<proteinExistence type="predicted"/>
<evidence type="ECO:0000313" key="4">
    <source>
        <dbReference type="EMBL" id="KAF9521780.1"/>
    </source>
</evidence>
<dbReference type="GO" id="GO:0030248">
    <property type="term" value="F:cellulose binding"/>
    <property type="evidence" value="ECO:0007669"/>
    <property type="project" value="InterPro"/>
</dbReference>
<dbReference type="PROSITE" id="PS51164">
    <property type="entry name" value="CBM1_2"/>
    <property type="match status" value="1"/>
</dbReference>
<organism evidence="4 5">
    <name type="scientific">Crepidotus variabilis</name>
    <dbReference type="NCBI Taxonomy" id="179855"/>
    <lineage>
        <taxon>Eukaryota</taxon>
        <taxon>Fungi</taxon>
        <taxon>Dikarya</taxon>
        <taxon>Basidiomycota</taxon>
        <taxon>Agaricomycotina</taxon>
        <taxon>Agaricomycetes</taxon>
        <taxon>Agaricomycetidae</taxon>
        <taxon>Agaricales</taxon>
        <taxon>Agaricineae</taxon>
        <taxon>Crepidotaceae</taxon>
        <taxon>Crepidotus</taxon>
    </lineage>
</organism>
<dbReference type="PROSITE" id="PS00562">
    <property type="entry name" value="CBM1_1"/>
    <property type="match status" value="1"/>
</dbReference>
<dbReference type="OrthoDB" id="2119228at2759"/>
<dbReference type="GO" id="GO:0005975">
    <property type="term" value="P:carbohydrate metabolic process"/>
    <property type="evidence" value="ECO:0007669"/>
    <property type="project" value="InterPro"/>
</dbReference>
<dbReference type="AlphaFoldDB" id="A0A9P6JI42"/>
<dbReference type="GO" id="GO:0005576">
    <property type="term" value="C:extracellular region"/>
    <property type="evidence" value="ECO:0007669"/>
    <property type="project" value="InterPro"/>
</dbReference>
<dbReference type="InterPro" id="IPR035971">
    <property type="entry name" value="CBD_sf"/>
</dbReference>
<evidence type="ECO:0000256" key="2">
    <source>
        <dbReference type="SAM" id="SignalP"/>
    </source>
</evidence>
<comment type="caution">
    <text evidence="4">The sequence shown here is derived from an EMBL/GenBank/DDBJ whole genome shotgun (WGS) entry which is preliminary data.</text>
</comment>
<name>A0A9P6JI42_9AGAR</name>
<protein>
    <submittedName>
        <fullName evidence="4">Carbohydrate-binding module family 1 protein</fullName>
    </submittedName>
</protein>
<evidence type="ECO:0000259" key="3">
    <source>
        <dbReference type="PROSITE" id="PS51164"/>
    </source>
</evidence>
<reference evidence="4" key="1">
    <citation type="submission" date="2020-11" db="EMBL/GenBank/DDBJ databases">
        <authorList>
            <consortium name="DOE Joint Genome Institute"/>
            <person name="Ahrendt S."/>
            <person name="Riley R."/>
            <person name="Andreopoulos W."/>
            <person name="Labutti K."/>
            <person name="Pangilinan J."/>
            <person name="Ruiz-Duenas F.J."/>
            <person name="Barrasa J.M."/>
            <person name="Sanchez-Garcia M."/>
            <person name="Camarero S."/>
            <person name="Miyauchi S."/>
            <person name="Serrano A."/>
            <person name="Linde D."/>
            <person name="Babiker R."/>
            <person name="Drula E."/>
            <person name="Ayuso-Fernandez I."/>
            <person name="Pacheco R."/>
            <person name="Padilla G."/>
            <person name="Ferreira P."/>
            <person name="Barriuso J."/>
            <person name="Kellner H."/>
            <person name="Castanera R."/>
            <person name="Alfaro M."/>
            <person name="Ramirez L."/>
            <person name="Pisabarro A.G."/>
            <person name="Kuo A."/>
            <person name="Tritt A."/>
            <person name="Lipzen A."/>
            <person name="He G."/>
            <person name="Yan M."/>
            <person name="Ng V."/>
            <person name="Cullen D."/>
            <person name="Martin F."/>
            <person name="Rosso M.-N."/>
            <person name="Henrissat B."/>
            <person name="Hibbett D."/>
            <person name="Martinez A.T."/>
            <person name="Grigoriev I.V."/>
        </authorList>
    </citation>
    <scope>NUCLEOTIDE SEQUENCE</scope>
    <source>
        <strain evidence="4">CBS 506.95</strain>
    </source>
</reference>
<dbReference type="EMBL" id="MU157990">
    <property type="protein sequence ID" value="KAF9521780.1"/>
    <property type="molecule type" value="Genomic_DNA"/>
</dbReference>
<dbReference type="SUPFAM" id="SSF57180">
    <property type="entry name" value="Cellulose-binding domain"/>
    <property type="match status" value="1"/>
</dbReference>
<feature type="signal peptide" evidence="2">
    <location>
        <begin position="1"/>
        <end position="20"/>
    </location>
</feature>